<dbReference type="InterPro" id="IPR003602">
    <property type="entry name" value="Topo_IA_DNA-bd_dom"/>
</dbReference>
<gene>
    <name evidence="9" type="primary">TOP3</name>
    <name evidence="9" type="ORF">IWW36_005121</name>
</gene>
<evidence type="ECO:0000256" key="6">
    <source>
        <dbReference type="RuleBase" id="RU362092"/>
    </source>
</evidence>
<dbReference type="SMART" id="SM00436">
    <property type="entry name" value="TOP1Bc"/>
    <property type="match status" value="1"/>
</dbReference>
<evidence type="ECO:0000256" key="4">
    <source>
        <dbReference type="ARBA" id="ARBA00023125"/>
    </source>
</evidence>
<keyword evidence="4 6" id="KW-0238">DNA-binding</keyword>
<comment type="catalytic activity">
    <reaction evidence="1 6">
        <text>ATP-independent breakage of single-stranded DNA, followed by passage and rejoining.</text>
        <dbReference type="EC" id="5.6.2.1"/>
    </reaction>
</comment>
<dbReference type="AlphaFoldDB" id="A0A9W8LVN4"/>
<dbReference type="InterPro" id="IPR013497">
    <property type="entry name" value="Topo_IA_cen"/>
</dbReference>
<reference evidence="9" key="1">
    <citation type="submission" date="2022-07" db="EMBL/GenBank/DDBJ databases">
        <title>Phylogenomic reconstructions and comparative analyses of Kickxellomycotina fungi.</title>
        <authorList>
            <person name="Reynolds N.K."/>
            <person name="Stajich J.E."/>
            <person name="Barry K."/>
            <person name="Grigoriev I.V."/>
            <person name="Crous P."/>
            <person name="Smith M.E."/>
        </authorList>
    </citation>
    <scope>NUCLEOTIDE SEQUENCE</scope>
    <source>
        <strain evidence="9">NRRL 1566</strain>
    </source>
</reference>
<evidence type="ECO:0000256" key="3">
    <source>
        <dbReference type="ARBA" id="ARBA00023029"/>
    </source>
</evidence>
<dbReference type="GO" id="GO:0003917">
    <property type="term" value="F:DNA topoisomerase type I (single strand cut, ATP-independent) activity"/>
    <property type="evidence" value="ECO:0007669"/>
    <property type="project" value="UniProtKB-EC"/>
</dbReference>
<dbReference type="InterPro" id="IPR000380">
    <property type="entry name" value="Topo_IA"/>
</dbReference>
<dbReference type="SMART" id="SM00493">
    <property type="entry name" value="TOPRIM"/>
    <property type="match status" value="1"/>
</dbReference>
<dbReference type="InterPro" id="IPR013826">
    <property type="entry name" value="Topo_IA_cen_sub3"/>
</dbReference>
<dbReference type="FunFam" id="1.10.290.10:FF:000001">
    <property type="entry name" value="DNA topoisomerase"/>
    <property type="match status" value="1"/>
</dbReference>
<dbReference type="CDD" id="cd00186">
    <property type="entry name" value="TOP1Ac"/>
    <property type="match status" value="1"/>
</dbReference>
<dbReference type="InterPro" id="IPR034144">
    <property type="entry name" value="TOPRIM_TopoIII"/>
</dbReference>
<sequence length="468" mass="53770">MRVLCVAEKPSQARSVVQILSSGSFTTRNGRSRYNKNFDFQYRISGTFVQTTMTSVAGHVTEINFPINVRRWQSCNPLCLFSSPIVESVEERTKDVANNLEFEARTATHLYIWTDCDREGESIGYEVAEICRKVNPRIIVQRAHFSSVLPQEIHNAMQNPRSLDMRLVEAVRARAELDLRIGSALTRFQTLRLRSRFAAVEDKLISYGPCQFPTLGFVVDQFLRVESFVPETFWFIYLEHVKDDGKAVFTWRRQRQFDQEVCFALYAQCVQTPLARVVSARMRPQEKWRPLPLTTVELQKCCARYLRMSPDAIMSVAEGLYNQGFVSYPRTETDQFDRNMDLRGIVAKLTQYPLFAEYAHKLGNGGFQWPRHGRNNDKAHPPIHPVAAAPNLTGDAKRVYEFITRRFLACCSQNAKGNATEVEVQVASERFHTKGLAIVARNYLEVYPYDRWAESTVPVYNEGDTFEP</sequence>
<comment type="caution">
    <text evidence="9">The sequence shown here is derived from an EMBL/GenBank/DDBJ whole genome shotgun (WGS) entry which is preliminary data.</text>
</comment>
<dbReference type="PANTHER" id="PTHR11390:SF21">
    <property type="entry name" value="DNA TOPOISOMERASE 3-ALPHA"/>
    <property type="match status" value="1"/>
</dbReference>
<dbReference type="InterPro" id="IPR013824">
    <property type="entry name" value="Topo_IA_cen_sub1"/>
</dbReference>
<comment type="similarity">
    <text evidence="2 6">Belongs to the type IA topoisomerase family.</text>
</comment>
<dbReference type="FunFam" id="3.40.50.140:FF:000003">
    <property type="entry name" value="DNA topoisomerase"/>
    <property type="match status" value="1"/>
</dbReference>
<proteinExistence type="inferred from homology"/>
<dbReference type="Gene3D" id="3.40.50.140">
    <property type="match status" value="1"/>
</dbReference>
<dbReference type="GO" id="GO:0006265">
    <property type="term" value="P:DNA topological change"/>
    <property type="evidence" value="ECO:0007669"/>
    <property type="project" value="InterPro"/>
</dbReference>
<feature type="domain" description="Toprim" evidence="7">
    <location>
        <begin position="2"/>
        <end position="146"/>
    </location>
</feature>
<comment type="function">
    <text evidence="6">Introduces a single-strand break via transesterification at a target site in duplex DNA. Releases the supercoiling and torsional tension of DNA introduced during the DNA replication and transcription by transiently cleaving and rejoining one strand of the DNA duplex. The scissile phosphodiester is attacked by the catalytic tyrosine of the enzyme, resulting in the formation of a DNA-(5'-phosphotyrosyl)-enzyme intermediate and the expulsion of a 3'-OH DNA strand.</text>
</comment>
<evidence type="ECO:0000256" key="2">
    <source>
        <dbReference type="ARBA" id="ARBA00009446"/>
    </source>
</evidence>
<feature type="domain" description="Topo IA-type catalytic" evidence="8">
    <location>
        <begin position="164"/>
        <end position="468"/>
    </location>
</feature>
<dbReference type="GO" id="GO:0003677">
    <property type="term" value="F:DNA binding"/>
    <property type="evidence" value="ECO:0007669"/>
    <property type="project" value="UniProtKB-KW"/>
</dbReference>
<dbReference type="SMART" id="SM00437">
    <property type="entry name" value="TOP1Ac"/>
    <property type="match status" value="1"/>
</dbReference>
<keyword evidence="10" id="KW-1185">Reference proteome</keyword>
<dbReference type="GO" id="GO:0005634">
    <property type="term" value="C:nucleus"/>
    <property type="evidence" value="ECO:0007669"/>
    <property type="project" value="TreeGrafter"/>
</dbReference>
<evidence type="ECO:0000256" key="5">
    <source>
        <dbReference type="ARBA" id="ARBA00023235"/>
    </source>
</evidence>
<dbReference type="EC" id="5.6.2.1" evidence="6"/>
<keyword evidence="5 6" id="KW-0413">Isomerase</keyword>
<protein>
    <recommendedName>
        <fullName evidence="6">DNA topoisomerase</fullName>
        <ecNumber evidence="6">5.6.2.1</ecNumber>
    </recommendedName>
</protein>
<evidence type="ECO:0000256" key="1">
    <source>
        <dbReference type="ARBA" id="ARBA00000213"/>
    </source>
</evidence>
<evidence type="ECO:0000313" key="10">
    <source>
        <dbReference type="Proteomes" id="UP001139887"/>
    </source>
</evidence>
<dbReference type="Pfam" id="PF01131">
    <property type="entry name" value="Topoisom_bac"/>
    <property type="match status" value="1"/>
</dbReference>
<dbReference type="InterPro" id="IPR006171">
    <property type="entry name" value="TOPRIM_dom"/>
</dbReference>
<dbReference type="GO" id="GO:0006310">
    <property type="term" value="P:DNA recombination"/>
    <property type="evidence" value="ECO:0007669"/>
    <property type="project" value="TreeGrafter"/>
</dbReference>
<dbReference type="GO" id="GO:0031422">
    <property type="term" value="C:RecQ family helicase-topoisomerase III complex"/>
    <property type="evidence" value="ECO:0007669"/>
    <property type="project" value="TreeGrafter"/>
</dbReference>
<name>A0A9W8LVN4_9FUNG</name>
<organism evidence="9 10">
    <name type="scientific">Coemansia brasiliensis</name>
    <dbReference type="NCBI Taxonomy" id="2650707"/>
    <lineage>
        <taxon>Eukaryota</taxon>
        <taxon>Fungi</taxon>
        <taxon>Fungi incertae sedis</taxon>
        <taxon>Zoopagomycota</taxon>
        <taxon>Kickxellomycotina</taxon>
        <taxon>Kickxellomycetes</taxon>
        <taxon>Kickxellales</taxon>
        <taxon>Kickxellaceae</taxon>
        <taxon>Coemansia</taxon>
    </lineage>
</organism>
<dbReference type="InterPro" id="IPR003601">
    <property type="entry name" value="Topo_IA_2"/>
</dbReference>
<dbReference type="PRINTS" id="PR00417">
    <property type="entry name" value="PRTPISMRASEI"/>
</dbReference>
<accession>A0A9W8LVN4</accession>
<dbReference type="Proteomes" id="UP001139887">
    <property type="component" value="Unassembled WGS sequence"/>
</dbReference>
<dbReference type="InterPro" id="IPR023405">
    <property type="entry name" value="Topo_IA_core_domain"/>
</dbReference>
<keyword evidence="3 6" id="KW-0799">Topoisomerase</keyword>
<dbReference type="PROSITE" id="PS52039">
    <property type="entry name" value="TOPO_IA_2"/>
    <property type="match status" value="1"/>
</dbReference>
<dbReference type="PROSITE" id="PS50880">
    <property type="entry name" value="TOPRIM"/>
    <property type="match status" value="1"/>
</dbReference>
<dbReference type="EMBL" id="JANBUW010001033">
    <property type="protein sequence ID" value="KAJ2844602.1"/>
    <property type="molecule type" value="Genomic_DNA"/>
</dbReference>
<evidence type="ECO:0000259" key="8">
    <source>
        <dbReference type="PROSITE" id="PS52039"/>
    </source>
</evidence>
<dbReference type="OrthoDB" id="430051at2759"/>
<dbReference type="Pfam" id="PF01751">
    <property type="entry name" value="Toprim"/>
    <property type="match status" value="1"/>
</dbReference>
<dbReference type="Gene3D" id="1.10.460.10">
    <property type="entry name" value="Topoisomerase I, domain 2"/>
    <property type="match status" value="1"/>
</dbReference>
<dbReference type="PANTHER" id="PTHR11390">
    <property type="entry name" value="PROKARYOTIC DNA TOPOISOMERASE"/>
    <property type="match status" value="1"/>
</dbReference>
<dbReference type="SUPFAM" id="SSF56712">
    <property type="entry name" value="Prokaryotic type I DNA topoisomerase"/>
    <property type="match status" value="1"/>
</dbReference>
<dbReference type="GO" id="GO:0006281">
    <property type="term" value="P:DNA repair"/>
    <property type="evidence" value="ECO:0007669"/>
    <property type="project" value="TreeGrafter"/>
</dbReference>
<dbReference type="CDD" id="cd03362">
    <property type="entry name" value="TOPRIM_TopoIA_TopoIII"/>
    <property type="match status" value="1"/>
</dbReference>
<feature type="non-terminal residue" evidence="9">
    <location>
        <position position="468"/>
    </location>
</feature>
<evidence type="ECO:0000313" key="9">
    <source>
        <dbReference type="EMBL" id="KAJ2844602.1"/>
    </source>
</evidence>
<evidence type="ECO:0000259" key="7">
    <source>
        <dbReference type="PROSITE" id="PS50880"/>
    </source>
</evidence>
<dbReference type="Gene3D" id="1.10.290.10">
    <property type="entry name" value="Topoisomerase I, domain 4"/>
    <property type="match status" value="1"/>
</dbReference>